<organism evidence="1 2">
    <name type="scientific">Peronosclerospora sorghi</name>
    <dbReference type="NCBI Taxonomy" id="230839"/>
    <lineage>
        <taxon>Eukaryota</taxon>
        <taxon>Sar</taxon>
        <taxon>Stramenopiles</taxon>
        <taxon>Oomycota</taxon>
        <taxon>Peronosporomycetes</taxon>
        <taxon>Peronosporales</taxon>
        <taxon>Peronosporaceae</taxon>
        <taxon>Peronosclerospora</taxon>
    </lineage>
</organism>
<gene>
    <name evidence="1" type="ORF">PsorP6_011259</name>
</gene>
<evidence type="ECO:0000313" key="2">
    <source>
        <dbReference type="Proteomes" id="UP001163321"/>
    </source>
</evidence>
<sequence length="176" mass="20018">MYYLKVDHDGKALTLTVETFSTNQKDVRAHQRARILGRDLGRFEMGLEPKCAEFLLTFKSHLEPPEVPPKYARTLQEVANRERTSIPIALDDVQSFDRDDATFVTRITRNARWYLALFADAVDEHLPAPTRGISGFQDVLDVLRLARAQEVAQQRQLHANDGRKDPSPDSPTLKFG</sequence>
<proteinExistence type="predicted"/>
<accession>A0ACC0WLD0</accession>
<keyword evidence="2" id="KW-1185">Reference proteome</keyword>
<dbReference type="Proteomes" id="UP001163321">
    <property type="component" value="Chromosome 12"/>
</dbReference>
<name>A0ACC0WLD0_9STRA</name>
<evidence type="ECO:0000313" key="1">
    <source>
        <dbReference type="EMBL" id="KAI9918898.1"/>
    </source>
</evidence>
<protein>
    <submittedName>
        <fullName evidence="1">Uncharacterized protein</fullName>
    </submittedName>
</protein>
<reference evidence="1 2" key="1">
    <citation type="journal article" date="2022" name="bioRxiv">
        <title>The genome of the oomycete Peronosclerospora sorghi, a cosmopolitan pathogen of maize and sorghum, is inflated with dispersed pseudogenes.</title>
        <authorList>
            <person name="Fletcher K."/>
            <person name="Martin F."/>
            <person name="Isakeit T."/>
            <person name="Cavanaugh K."/>
            <person name="Magill C."/>
            <person name="Michelmore R."/>
        </authorList>
    </citation>
    <scope>NUCLEOTIDE SEQUENCE [LARGE SCALE GENOMIC DNA]</scope>
    <source>
        <strain evidence="1">P6</strain>
    </source>
</reference>
<dbReference type="EMBL" id="CM047591">
    <property type="protein sequence ID" value="KAI9918898.1"/>
    <property type="molecule type" value="Genomic_DNA"/>
</dbReference>
<comment type="caution">
    <text evidence="1">The sequence shown here is derived from an EMBL/GenBank/DDBJ whole genome shotgun (WGS) entry which is preliminary data.</text>
</comment>